<protein>
    <recommendedName>
        <fullName evidence="2">SnoaL-like domain-containing protein</fullName>
    </recommendedName>
</protein>
<dbReference type="EMBL" id="BMIF01000012">
    <property type="protein sequence ID" value="GGA77257.1"/>
    <property type="molecule type" value="Genomic_DNA"/>
</dbReference>
<evidence type="ECO:0000256" key="1">
    <source>
        <dbReference type="SAM" id="MobiDB-lite"/>
    </source>
</evidence>
<reference evidence="3" key="1">
    <citation type="journal article" date="2014" name="Int. J. Syst. Evol. Microbiol.">
        <title>Complete genome sequence of Corynebacterium casei LMG S-19264T (=DSM 44701T), isolated from a smear-ripened cheese.</title>
        <authorList>
            <consortium name="US DOE Joint Genome Institute (JGI-PGF)"/>
            <person name="Walter F."/>
            <person name="Albersmeier A."/>
            <person name="Kalinowski J."/>
            <person name="Ruckert C."/>
        </authorList>
    </citation>
    <scope>NUCLEOTIDE SEQUENCE</scope>
    <source>
        <strain evidence="3">CGMCC 1.15320</strain>
    </source>
</reference>
<sequence length="236" mass="27823">MTPEFERRLATLVDREEIFDLARRERFARDLQDFETMRDCFHADAYIRSSWFAGGYADEYVEATRERMKKSATSRHWVFPADLKIVGDRATLESPATIFDRIKLEGVDVDFYVFCRFFSRVVRREGVWRLLSFEVIFEKDVLACVNPEQALPINWDRLANYRPSYRFLGYIQESRGHTVSHDLYGDDRQDSLLAFYARERQWLQQQGVEADRHVEGGPPIEENIQEQPRSATGEFT</sequence>
<evidence type="ECO:0000313" key="3">
    <source>
        <dbReference type="EMBL" id="GGA77257.1"/>
    </source>
</evidence>
<dbReference type="Proteomes" id="UP000636264">
    <property type="component" value="Unassembled WGS sequence"/>
</dbReference>
<gene>
    <name evidence="3" type="ORF">GCM10011385_34230</name>
</gene>
<feature type="domain" description="SnoaL-like" evidence="2">
    <location>
        <begin position="11"/>
        <end position="132"/>
    </location>
</feature>
<dbReference type="RefSeq" id="WP_188722316.1">
    <property type="nucleotide sequence ID" value="NZ_BMIF01000012.1"/>
</dbReference>
<evidence type="ECO:0000313" key="4">
    <source>
        <dbReference type="Proteomes" id="UP000636264"/>
    </source>
</evidence>
<feature type="region of interest" description="Disordered" evidence="1">
    <location>
        <begin position="213"/>
        <end position="236"/>
    </location>
</feature>
<dbReference type="AlphaFoldDB" id="A0A916W8R0"/>
<keyword evidence="4" id="KW-1185">Reference proteome</keyword>
<comment type="caution">
    <text evidence="3">The sequence shown here is derived from an EMBL/GenBank/DDBJ whole genome shotgun (WGS) entry which is preliminary data.</text>
</comment>
<evidence type="ECO:0000259" key="2">
    <source>
        <dbReference type="Pfam" id="PF13577"/>
    </source>
</evidence>
<dbReference type="InterPro" id="IPR037401">
    <property type="entry name" value="SnoaL-like"/>
</dbReference>
<dbReference type="SUPFAM" id="SSF54427">
    <property type="entry name" value="NTF2-like"/>
    <property type="match status" value="1"/>
</dbReference>
<accession>A0A916W8R0</accession>
<feature type="compositionally biased region" description="Polar residues" evidence="1">
    <location>
        <begin position="225"/>
        <end position="236"/>
    </location>
</feature>
<organism evidence="3 4">
    <name type="scientific">Nitratireductor aestuarii</name>
    <dbReference type="NCBI Taxonomy" id="1735103"/>
    <lineage>
        <taxon>Bacteria</taxon>
        <taxon>Pseudomonadati</taxon>
        <taxon>Pseudomonadota</taxon>
        <taxon>Alphaproteobacteria</taxon>
        <taxon>Hyphomicrobiales</taxon>
        <taxon>Phyllobacteriaceae</taxon>
        <taxon>Nitratireductor</taxon>
    </lineage>
</organism>
<name>A0A916W8R0_9HYPH</name>
<dbReference type="InterPro" id="IPR032710">
    <property type="entry name" value="NTF2-like_dom_sf"/>
</dbReference>
<proteinExistence type="predicted"/>
<dbReference type="Gene3D" id="3.10.450.50">
    <property type="match status" value="1"/>
</dbReference>
<dbReference type="Pfam" id="PF13577">
    <property type="entry name" value="SnoaL_4"/>
    <property type="match status" value="1"/>
</dbReference>
<reference evidence="3" key="2">
    <citation type="submission" date="2020-09" db="EMBL/GenBank/DDBJ databases">
        <authorList>
            <person name="Sun Q."/>
            <person name="Zhou Y."/>
        </authorList>
    </citation>
    <scope>NUCLEOTIDE SEQUENCE</scope>
    <source>
        <strain evidence="3">CGMCC 1.15320</strain>
    </source>
</reference>